<sequence>MFGKGGSFWAALVHSSILCMVKRVPVYYEQPTNMIGLILVKNLLDLHPADEIDGPRIVNIVGEDMEDSQSSAFETGLRQRESLS</sequence>
<proteinExistence type="predicted"/>
<dbReference type="EMBL" id="JAINDJ010000008">
    <property type="protein sequence ID" value="KAG9439311.1"/>
    <property type="molecule type" value="Genomic_DNA"/>
</dbReference>
<feature type="chain" id="PRO_5043922109" evidence="1">
    <location>
        <begin position="24"/>
        <end position="84"/>
    </location>
</feature>
<evidence type="ECO:0000313" key="3">
    <source>
        <dbReference type="Proteomes" id="UP000825729"/>
    </source>
</evidence>
<evidence type="ECO:0000313" key="2">
    <source>
        <dbReference type="EMBL" id="KAG9439311.1"/>
    </source>
</evidence>
<dbReference type="InterPro" id="IPR046342">
    <property type="entry name" value="CBS_dom_sf"/>
</dbReference>
<dbReference type="Gene3D" id="3.10.580.10">
    <property type="entry name" value="CBS-domain"/>
    <property type="match status" value="1"/>
</dbReference>
<organism evidence="2 3">
    <name type="scientific">Aristolochia fimbriata</name>
    <name type="common">White veined hardy Dutchman's pipe vine</name>
    <dbReference type="NCBI Taxonomy" id="158543"/>
    <lineage>
        <taxon>Eukaryota</taxon>
        <taxon>Viridiplantae</taxon>
        <taxon>Streptophyta</taxon>
        <taxon>Embryophyta</taxon>
        <taxon>Tracheophyta</taxon>
        <taxon>Spermatophyta</taxon>
        <taxon>Magnoliopsida</taxon>
        <taxon>Magnoliidae</taxon>
        <taxon>Piperales</taxon>
        <taxon>Aristolochiaceae</taxon>
        <taxon>Aristolochia</taxon>
    </lineage>
</organism>
<gene>
    <name evidence="2" type="ORF">H6P81_019476</name>
</gene>
<accession>A0AAV7DSY5</accession>
<feature type="signal peptide" evidence="1">
    <location>
        <begin position="1"/>
        <end position="23"/>
    </location>
</feature>
<keyword evidence="1" id="KW-0732">Signal</keyword>
<comment type="caution">
    <text evidence="2">The sequence shown here is derived from an EMBL/GenBank/DDBJ whole genome shotgun (WGS) entry which is preliminary data.</text>
</comment>
<evidence type="ECO:0000256" key="1">
    <source>
        <dbReference type="SAM" id="SignalP"/>
    </source>
</evidence>
<keyword evidence="3" id="KW-1185">Reference proteome</keyword>
<name>A0AAV7DSY5_ARIFI</name>
<dbReference type="AlphaFoldDB" id="A0AAV7DSY5"/>
<protein>
    <submittedName>
        <fullName evidence="2">Uncharacterized protein</fullName>
    </submittedName>
</protein>
<reference evidence="2 3" key="1">
    <citation type="submission" date="2021-07" db="EMBL/GenBank/DDBJ databases">
        <title>The Aristolochia fimbriata genome: insights into angiosperm evolution, floral development and chemical biosynthesis.</title>
        <authorList>
            <person name="Jiao Y."/>
        </authorList>
    </citation>
    <scope>NUCLEOTIDE SEQUENCE [LARGE SCALE GENOMIC DNA]</scope>
    <source>
        <strain evidence="2">IBCAS-2021</strain>
        <tissue evidence="2">Leaf</tissue>
    </source>
</reference>
<dbReference type="Proteomes" id="UP000825729">
    <property type="component" value="Unassembled WGS sequence"/>
</dbReference>